<accession>A0A7Y9J842</accession>
<dbReference type="SUPFAM" id="SSF53335">
    <property type="entry name" value="S-adenosyl-L-methionine-dependent methyltransferases"/>
    <property type="match status" value="1"/>
</dbReference>
<dbReference type="InterPro" id="IPR029063">
    <property type="entry name" value="SAM-dependent_MTases_sf"/>
</dbReference>
<dbReference type="InterPro" id="IPR006764">
    <property type="entry name" value="SAM_dep_MeTrfase_SAV2177_type"/>
</dbReference>
<evidence type="ECO:0000256" key="1">
    <source>
        <dbReference type="SAM" id="MobiDB-lite"/>
    </source>
</evidence>
<gene>
    <name evidence="2" type="ORF">BJ983_005005</name>
</gene>
<dbReference type="AlphaFoldDB" id="A0A7Y9J842"/>
<dbReference type="Pfam" id="PF04672">
    <property type="entry name" value="Methyltransf_19"/>
    <property type="match status" value="1"/>
</dbReference>
<proteinExistence type="predicted"/>
<comment type="caution">
    <text evidence="2">The sequence shown here is derived from an EMBL/GenBank/DDBJ whole genome shotgun (WGS) entry which is preliminary data.</text>
</comment>
<dbReference type="Gene3D" id="3.40.50.150">
    <property type="entry name" value="Vaccinia Virus protein VP39"/>
    <property type="match status" value="1"/>
</dbReference>
<dbReference type="RefSeq" id="WP_179796287.1">
    <property type="nucleotide sequence ID" value="NZ_BAABHP010000019.1"/>
</dbReference>
<dbReference type="PIRSF" id="PIRSF017393">
    <property type="entry name" value="MTase_SAV2177"/>
    <property type="match status" value="1"/>
</dbReference>
<feature type="compositionally biased region" description="Low complexity" evidence="1">
    <location>
        <begin position="32"/>
        <end position="46"/>
    </location>
</feature>
<organism evidence="2 3">
    <name type="scientific">Actinomycetospora corticicola</name>
    <dbReference type="NCBI Taxonomy" id="663602"/>
    <lineage>
        <taxon>Bacteria</taxon>
        <taxon>Bacillati</taxon>
        <taxon>Actinomycetota</taxon>
        <taxon>Actinomycetes</taxon>
        <taxon>Pseudonocardiales</taxon>
        <taxon>Pseudonocardiaceae</taxon>
        <taxon>Actinomycetospora</taxon>
    </lineage>
</organism>
<evidence type="ECO:0000313" key="2">
    <source>
        <dbReference type="EMBL" id="NYD38903.1"/>
    </source>
</evidence>
<protein>
    <recommendedName>
        <fullName evidence="4">S-adenosyl methyltransferase</fullName>
    </recommendedName>
</protein>
<feature type="region of interest" description="Disordered" evidence="1">
    <location>
        <begin position="1"/>
        <end position="61"/>
    </location>
</feature>
<dbReference type="EMBL" id="JACCBN010000001">
    <property type="protein sequence ID" value="NYD38903.1"/>
    <property type="molecule type" value="Genomic_DNA"/>
</dbReference>
<reference evidence="2 3" key="1">
    <citation type="submission" date="2020-07" db="EMBL/GenBank/DDBJ databases">
        <title>Sequencing the genomes of 1000 actinobacteria strains.</title>
        <authorList>
            <person name="Klenk H.-P."/>
        </authorList>
    </citation>
    <scope>NUCLEOTIDE SEQUENCE [LARGE SCALE GENOMIC DNA]</scope>
    <source>
        <strain evidence="2 3">DSM 45772</strain>
    </source>
</reference>
<dbReference type="Proteomes" id="UP000535890">
    <property type="component" value="Unassembled WGS sequence"/>
</dbReference>
<sequence>MLEPPRRHRPDAPAPATPGGLAERGVQPRTTLGLPPGAVPGQAGPPTDEATRPPALPEEFERPSSARVYDYLLGGAAHGAVDRRLGEELTRVAGDVVTLARENRAFLRRAVRFLLAAGVDQFLDLGSGVPTMGNVHEVVARSRSTARVAYTDVDSIAATHGQTLLAGVPTASYSTVDVTDVDAVLAAPGVAGLLELDRPVGLLAFSVLQHVRDDAAGLVGRYVARLAPGSAVALSHFTADDRRVTDHVERLTARYAHGRPRPRTRDEVAAIVAGTDLVDPGLAWAGEWRPEAGRPPAATDPRGHWAAVGFVR</sequence>
<name>A0A7Y9J842_9PSEU</name>
<evidence type="ECO:0000313" key="3">
    <source>
        <dbReference type="Proteomes" id="UP000535890"/>
    </source>
</evidence>
<evidence type="ECO:0008006" key="4">
    <source>
        <dbReference type="Google" id="ProtNLM"/>
    </source>
</evidence>
<keyword evidence="3" id="KW-1185">Reference proteome</keyword>